<sequence>MTLSGRRARLVVGGLIASLALNLFVAGVMISGAVVSRPPSHDRGLMRLMHDLQEPQRSAIKASFAAERDALHDHLTALRDARHGLKRVIKARPAAGAAELEAALTELALRDREMQDLASRLMVDGWRRAASSPVPAR</sequence>
<accession>A0ABQ1I8I8</accession>
<protein>
    <recommendedName>
        <fullName evidence="3">Periplasmic heavy metal sensor</fullName>
    </recommendedName>
</protein>
<dbReference type="InterPro" id="IPR025961">
    <property type="entry name" value="Metal_resist"/>
</dbReference>
<evidence type="ECO:0008006" key="3">
    <source>
        <dbReference type="Google" id="ProtNLM"/>
    </source>
</evidence>
<reference evidence="2" key="1">
    <citation type="journal article" date="2019" name="Int. J. Syst. Evol. Microbiol.">
        <title>The Global Catalogue of Microorganisms (GCM) 10K type strain sequencing project: providing services to taxonomists for standard genome sequencing and annotation.</title>
        <authorList>
            <consortium name="The Broad Institute Genomics Platform"/>
            <consortium name="The Broad Institute Genome Sequencing Center for Infectious Disease"/>
            <person name="Wu L."/>
            <person name="Ma J."/>
        </authorList>
    </citation>
    <scope>NUCLEOTIDE SEQUENCE [LARGE SCALE GENOMIC DNA]</scope>
    <source>
        <strain evidence="2">CGMCC 1.10188</strain>
    </source>
</reference>
<keyword evidence="2" id="KW-1185">Reference proteome</keyword>
<comment type="caution">
    <text evidence="1">The sequence shown here is derived from an EMBL/GenBank/DDBJ whole genome shotgun (WGS) entry which is preliminary data.</text>
</comment>
<dbReference type="Proteomes" id="UP000603352">
    <property type="component" value="Unassembled WGS sequence"/>
</dbReference>
<organism evidence="1 2">
    <name type="scientific">Tistrella bauzanensis</name>
    <dbReference type="NCBI Taxonomy" id="657419"/>
    <lineage>
        <taxon>Bacteria</taxon>
        <taxon>Pseudomonadati</taxon>
        <taxon>Pseudomonadota</taxon>
        <taxon>Alphaproteobacteria</taxon>
        <taxon>Geminicoccales</taxon>
        <taxon>Geminicoccaceae</taxon>
        <taxon>Tistrella</taxon>
    </lineage>
</organism>
<name>A0ABQ1I8I8_9PROT</name>
<dbReference type="EMBL" id="BMDZ01000001">
    <property type="protein sequence ID" value="GGB24129.1"/>
    <property type="molecule type" value="Genomic_DNA"/>
</dbReference>
<dbReference type="RefSeq" id="WP_188574061.1">
    <property type="nucleotide sequence ID" value="NZ_BMDZ01000001.1"/>
</dbReference>
<dbReference type="Pfam" id="PF13801">
    <property type="entry name" value="Metal_resist"/>
    <property type="match status" value="1"/>
</dbReference>
<evidence type="ECO:0000313" key="2">
    <source>
        <dbReference type="Proteomes" id="UP000603352"/>
    </source>
</evidence>
<gene>
    <name evidence="1" type="ORF">GCM10011505_01740</name>
</gene>
<proteinExistence type="predicted"/>
<evidence type="ECO:0000313" key="1">
    <source>
        <dbReference type="EMBL" id="GGB24129.1"/>
    </source>
</evidence>